<feature type="signal peptide" evidence="3">
    <location>
        <begin position="1"/>
        <end position="16"/>
    </location>
</feature>
<dbReference type="WBParaSite" id="PSAMB.scaffold4485size14452.g24440.t1">
    <property type="protein sequence ID" value="PSAMB.scaffold4485size14452.g24440.t1"/>
    <property type="gene ID" value="PSAMB.scaffold4485size14452.g24440"/>
</dbReference>
<dbReference type="Proteomes" id="UP000887566">
    <property type="component" value="Unplaced"/>
</dbReference>
<evidence type="ECO:0000313" key="4">
    <source>
        <dbReference type="Proteomes" id="UP000887566"/>
    </source>
</evidence>
<dbReference type="PANTHER" id="PTHR13479">
    <property type="entry name" value="30S RIBOSOMAL PROTEIN S18"/>
    <property type="match status" value="1"/>
</dbReference>
<dbReference type="GO" id="GO:0032543">
    <property type="term" value="P:mitochondrial translation"/>
    <property type="evidence" value="ECO:0007669"/>
    <property type="project" value="TreeGrafter"/>
</dbReference>
<dbReference type="Pfam" id="PF01084">
    <property type="entry name" value="Ribosomal_S18"/>
    <property type="match status" value="1"/>
</dbReference>
<evidence type="ECO:0000256" key="3">
    <source>
        <dbReference type="SAM" id="SignalP"/>
    </source>
</evidence>
<organism evidence="4 5">
    <name type="scientific">Plectus sambesii</name>
    <dbReference type="NCBI Taxonomy" id="2011161"/>
    <lineage>
        <taxon>Eukaryota</taxon>
        <taxon>Metazoa</taxon>
        <taxon>Ecdysozoa</taxon>
        <taxon>Nematoda</taxon>
        <taxon>Chromadorea</taxon>
        <taxon>Plectida</taxon>
        <taxon>Plectina</taxon>
        <taxon>Plectoidea</taxon>
        <taxon>Plectidae</taxon>
        <taxon>Plectus</taxon>
    </lineage>
</organism>
<dbReference type="GO" id="GO:0005763">
    <property type="term" value="C:mitochondrial small ribosomal subunit"/>
    <property type="evidence" value="ECO:0007669"/>
    <property type="project" value="TreeGrafter"/>
</dbReference>
<dbReference type="GO" id="GO:0003735">
    <property type="term" value="F:structural constituent of ribosome"/>
    <property type="evidence" value="ECO:0007669"/>
    <property type="project" value="InterPro"/>
</dbReference>
<dbReference type="Gene3D" id="4.10.640.10">
    <property type="entry name" value="Ribosomal protein S18"/>
    <property type="match status" value="1"/>
</dbReference>
<protein>
    <submittedName>
        <fullName evidence="5">Mitochondrial ribosomal protein S18A</fullName>
    </submittedName>
</protein>
<dbReference type="InterPro" id="IPR001648">
    <property type="entry name" value="Ribosomal_bS18"/>
</dbReference>
<dbReference type="SUPFAM" id="SSF46911">
    <property type="entry name" value="Ribosomal protein S18"/>
    <property type="match status" value="1"/>
</dbReference>
<keyword evidence="4" id="KW-1185">Reference proteome</keyword>
<name>A0A914WLG3_9BILA</name>
<proteinExistence type="predicted"/>
<dbReference type="GO" id="GO:0070181">
    <property type="term" value="F:small ribosomal subunit rRNA binding"/>
    <property type="evidence" value="ECO:0007669"/>
    <property type="project" value="TreeGrafter"/>
</dbReference>
<keyword evidence="3" id="KW-0732">Signal</keyword>
<keyword evidence="2" id="KW-0687">Ribonucleoprotein</keyword>
<accession>A0A914WLG3</accession>
<evidence type="ECO:0000256" key="1">
    <source>
        <dbReference type="ARBA" id="ARBA00022980"/>
    </source>
</evidence>
<keyword evidence="1" id="KW-0689">Ribosomal protein</keyword>
<dbReference type="PANTHER" id="PTHR13479:SF66">
    <property type="entry name" value="LARGE RIBOSOMAL SUBUNIT PROTEIN ML66"/>
    <property type="match status" value="1"/>
</dbReference>
<feature type="chain" id="PRO_5037702459" evidence="3">
    <location>
        <begin position="17"/>
        <end position="185"/>
    </location>
</feature>
<dbReference type="InterPro" id="IPR036870">
    <property type="entry name" value="Ribosomal_bS18_sf"/>
</dbReference>
<reference evidence="5" key="1">
    <citation type="submission" date="2022-11" db="UniProtKB">
        <authorList>
            <consortium name="WormBaseParasite"/>
        </authorList>
    </citation>
    <scope>IDENTIFICATION</scope>
</reference>
<evidence type="ECO:0000256" key="2">
    <source>
        <dbReference type="ARBA" id="ARBA00023274"/>
    </source>
</evidence>
<evidence type="ECO:0000313" key="5">
    <source>
        <dbReference type="WBParaSite" id="PSAMB.scaffold4485size14452.g24440.t1"/>
    </source>
</evidence>
<sequence>MSLLLRVLRVLPPASAAQSAALSTSTPLSLRKIQETVEGKTTTVEVVDVQSDRKQKLIPVRDEHCSCPLCRLAVKVSYEDVLILEQFMRKDGTVLPKQLTGLCFGQQLRLERCVMQAHWCGLFPDRTLPGFDRTGYKKYARYWSDDMDMYRLKHNVVKASWFYVKRYDVGKGRPYPKIPANSAET</sequence>
<dbReference type="AlphaFoldDB" id="A0A914WLG3"/>